<evidence type="ECO:0000313" key="3">
    <source>
        <dbReference type="Proteomes" id="UP000267096"/>
    </source>
</evidence>
<evidence type="ECO:0000256" key="1">
    <source>
        <dbReference type="SAM" id="Phobius"/>
    </source>
</evidence>
<organism evidence="4">
    <name type="scientific">Anisakis simplex</name>
    <name type="common">Herring worm</name>
    <dbReference type="NCBI Taxonomy" id="6269"/>
    <lineage>
        <taxon>Eukaryota</taxon>
        <taxon>Metazoa</taxon>
        <taxon>Ecdysozoa</taxon>
        <taxon>Nematoda</taxon>
        <taxon>Chromadorea</taxon>
        <taxon>Rhabditida</taxon>
        <taxon>Spirurina</taxon>
        <taxon>Ascaridomorpha</taxon>
        <taxon>Ascaridoidea</taxon>
        <taxon>Anisakidae</taxon>
        <taxon>Anisakis</taxon>
        <taxon>Anisakis simplex complex</taxon>
    </lineage>
</organism>
<dbReference type="EMBL" id="UYRR01039225">
    <property type="protein sequence ID" value="VDK75861.1"/>
    <property type="molecule type" value="Genomic_DNA"/>
</dbReference>
<gene>
    <name evidence="2" type="ORF">ASIM_LOCUS20305</name>
</gene>
<dbReference type="WBParaSite" id="ASIM_0002093001-mRNA-1">
    <property type="protein sequence ID" value="ASIM_0002093001-mRNA-1"/>
    <property type="gene ID" value="ASIM_0002093001"/>
</dbReference>
<accession>A0A0M3KIV8</accession>
<dbReference type="Proteomes" id="UP000267096">
    <property type="component" value="Unassembled WGS sequence"/>
</dbReference>
<dbReference type="AlphaFoldDB" id="A0A0M3KIV8"/>
<evidence type="ECO:0000313" key="2">
    <source>
        <dbReference type="EMBL" id="VDK75861.1"/>
    </source>
</evidence>
<proteinExistence type="predicted"/>
<name>A0A0M3KIV8_ANISI</name>
<reference evidence="4" key="1">
    <citation type="submission" date="2017-02" db="UniProtKB">
        <authorList>
            <consortium name="WormBaseParasite"/>
        </authorList>
    </citation>
    <scope>IDENTIFICATION</scope>
</reference>
<feature type="transmembrane region" description="Helical" evidence="1">
    <location>
        <begin position="86"/>
        <end position="106"/>
    </location>
</feature>
<protein>
    <submittedName>
        <fullName evidence="4">Transposase</fullName>
    </submittedName>
</protein>
<keyword evidence="3" id="KW-1185">Reference proteome</keyword>
<reference evidence="2 3" key="2">
    <citation type="submission" date="2018-11" db="EMBL/GenBank/DDBJ databases">
        <authorList>
            <consortium name="Pathogen Informatics"/>
        </authorList>
    </citation>
    <scope>NUCLEOTIDE SEQUENCE [LARGE SCALE GENOMIC DNA]</scope>
</reference>
<keyword evidence="1" id="KW-0472">Membrane</keyword>
<sequence>MRRDNYNMDVDTRRKNHEHRARYGEPGHPELALHGKHEPYGGRGHIQCSDLLQVLTLLCFMPRKEELARWVENHWPISTRTLPRRLGVEAAGEYCITILVFLMITIHQSDQFS</sequence>
<keyword evidence="1" id="KW-1133">Transmembrane helix</keyword>
<keyword evidence="1" id="KW-0812">Transmembrane</keyword>
<evidence type="ECO:0000313" key="4">
    <source>
        <dbReference type="WBParaSite" id="ASIM_0002093001-mRNA-1"/>
    </source>
</evidence>